<organism evidence="3 4">
    <name type="scientific">Symbiodinium microadriaticum</name>
    <name type="common">Dinoflagellate</name>
    <name type="synonym">Zooxanthella microadriatica</name>
    <dbReference type="NCBI Taxonomy" id="2951"/>
    <lineage>
        <taxon>Eukaryota</taxon>
        <taxon>Sar</taxon>
        <taxon>Alveolata</taxon>
        <taxon>Dinophyceae</taxon>
        <taxon>Suessiales</taxon>
        <taxon>Symbiodiniaceae</taxon>
        <taxon>Symbiodinium</taxon>
    </lineage>
</organism>
<proteinExistence type="predicted"/>
<feature type="domain" description="Apple" evidence="2">
    <location>
        <begin position="79"/>
        <end position="154"/>
    </location>
</feature>
<name>A0A1Q9DPD5_SYMMI</name>
<reference evidence="3 4" key="1">
    <citation type="submission" date="2016-02" db="EMBL/GenBank/DDBJ databases">
        <title>Genome analysis of coral dinoflagellate symbionts highlights evolutionary adaptations to a symbiotic lifestyle.</title>
        <authorList>
            <person name="Aranda M."/>
            <person name="Li Y."/>
            <person name="Liew Y.J."/>
            <person name="Baumgarten S."/>
            <person name="Simakov O."/>
            <person name="Wilson M."/>
            <person name="Piel J."/>
            <person name="Ashoor H."/>
            <person name="Bougouffa S."/>
            <person name="Bajic V.B."/>
            <person name="Ryu T."/>
            <person name="Ravasi T."/>
            <person name="Bayer T."/>
            <person name="Micklem G."/>
            <person name="Kim H."/>
            <person name="Bhak J."/>
            <person name="Lajeunesse T.C."/>
            <person name="Voolstra C.R."/>
        </authorList>
    </citation>
    <scope>NUCLEOTIDE SEQUENCE [LARGE SCALE GENOMIC DNA]</scope>
    <source>
        <strain evidence="3 4">CCMP2467</strain>
    </source>
</reference>
<feature type="transmembrane region" description="Helical" evidence="1">
    <location>
        <begin position="15"/>
        <end position="37"/>
    </location>
</feature>
<dbReference type="InterPro" id="IPR003609">
    <property type="entry name" value="Pan_app"/>
</dbReference>
<sequence length="226" mass="25388">MPQAASTTQLCLRPWFYFSLASSAAFVLSSLGFSVVWKGISSSRRTEPRILEPVEEPSDRRLGPEGSDEFLSLGLSTVCRSSLKNITEIVPMQGVVKTNLPQKSCEDLCIKDGRCRGYEYRYGEKRCELWHESILAHLNVFHNRTVSGAPDFVCVVRQPTCRELRGHKSLKNEEVNSLSFYLMEFCDTGPTTELYGPCSKRYAEDIIQTSQRLCDAVRHACGTATC</sequence>
<dbReference type="SUPFAM" id="SSF57414">
    <property type="entry name" value="Hairpin loop containing domain-like"/>
    <property type="match status" value="1"/>
</dbReference>
<dbReference type="AlphaFoldDB" id="A0A1Q9DPD5"/>
<dbReference type="Pfam" id="PF00024">
    <property type="entry name" value="PAN_1"/>
    <property type="match status" value="1"/>
</dbReference>
<keyword evidence="1" id="KW-1133">Transmembrane helix</keyword>
<keyword evidence="1" id="KW-0812">Transmembrane</keyword>
<evidence type="ECO:0000313" key="4">
    <source>
        <dbReference type="Proteomes" id="UP000186817"/>
    </source>
</evidence>
<evidence type="ECO:0000256" key="1">
    <source>
        <dbReference type="SAM" id="Phobius"/>
    </source>
</evidence>
<evidence type="ECO:0000313" key="3">
    <source>
        <dbReference type="EMBL" id="OLP97030.1"/>
    </source>
</evidence>
<evidence type="ECO:0000259" key="2">
    <source>
        <dbReference type="PROSITE" id="PS50948"/>
    </source>
</evidence>
<keyword evidence="1" id="KW-0472">Membrane</keyword>
<dbReference type="PROSITE" id="PS50948">
    <property type="entry name" value="PAN"/>
    <property type="match status" value="1"/>
</dbReference>
<comment type="caution">
    <text evidence="3">The sequence shown here is derived from an EMBL/GenBank/DDBJ whole genome shotgun (WGS) entry which is preliminary data.</text>
</comment>
<dbReference type="OrthoDB" id="411070at2759"/>
<accession>A0A1Q9DPD5</accession>
<dbReference type="EMBL" id="LSRX01000448">
    <property type="protein sequence ID" value="OLP97030.1"/>
    <property type="molecule type" value="Genomic_DNA"/>
</dbReference>
<dbReference type="Proteomes" id="UP000186817">
    <property type="component" value="Unassembled WGS sequence"/>
</dbReference>
<keyword evidence="4" id="KW-1185">Reference proteome</keyword>
<protein>
    <recommendedName>
        <fullName evidence="2">Apple domain-containing protein</fullName>
    </recommendedName>
</protein>
<gene>
    <name evidence="3" type="ORF">AK812_SmicGene20679</name>
</gene>